<sequence length="82" mass="8930">METGEEEDLKARTPRREPCPVVDGTVPPVRTGAGVAANAGAEQSLAVISWPRGVPHRLSHLSDSTQEVCHLCVSQRWCLVFH</sequence>
<keyword evidence="3" id="KW-1185">Reference proteome</keyword>
<dbReference type="Proteomes" id="UP001557470">
    <property type="component" value="Unassembled WGS sequence"/>
</dbReference>
<comment type="caution">
    <text evidence="2">The sequence shown here is derived from an EMBL/GenBank/DDBJ whole genome shotgun (WGS) entry which is preliminary data.</text>
</comment>
<feature type="compositionally biased region" description="Basic and acidic residues" evidence="1">
    <location>
        <begin position="9"/>
        <end position="18"/>
    </location>
</feature>
<name>A0ABD0XPT9_UMBPY</name>
<evidence type="ECO:0000313" key="3">
    <source>
        <dbReference type="Proteomes" id="UP001557470"/>
    </source>
</evidence>
<protein>
    <submittedName>
        <fullName evidence="2">Uncharacterized protein</fullName>
    </submittedName>
</protein>
<accession>A0ABD0XPT9</accession>
<dbReference type="AlphaFoldDB" id="A0ABD0XPT9"/>
<evidence type="ECO:0000256" key="1">
    <source>
        <dbReference type="SAM" id="MobiDB-lite"/>
    </source>
</evidence>
<gene>
    <name evidence="2" type="ORF">UPYG_G00029310</name>
</gene>
<proteinExistence type="predicted"/>
<reference evidence="2 3" key="1">
    <citation type="submission" date="2024-06" db="EMBL/GenBank/DDBJ databases">
        <authorList>
            <person name="Pan Q."/>
            <person name="Wen M."/>
            <person name="Jouanno E."/>
            <person name="Zahm M."/>
            <person name="Klopp C."/>
            <person name="Cabau C."/>
            <person name="Louis A."/>
            <person name="Berthelot C."/>
            <person name="Parey E."/>
            <person name="Roest Crollius H."/>
            <person name="Montfort J."/>
            <person name="Robinson-Rechavi M."/>
            <person name="Bouchez O."/>
            <person name="Lampietro C."/>
            <person name="Lopez Roques C."/>
            <person name="Donnadieu C."/>
            <person name="Postlethwait J."/>
            <person name="Bobe J."/>
            <person name="Verreycken H."/>
            <person name="Guiguen Y."/>
        </authorList>
    </citation>
    <scope>NUCLEOTIDE SEQUENCE [LARGE SCALE GENOMIC DNA]</scope>
    <source>
        <strain evidence="2">Up_M1</strain>
        <tissue evidence="2">Testis</tissue>
    </source>
</reference>
<organism evidence="2 3">
    <name type="scientific">Umbra pygmaea</name>
    <name type="common">Eastern mudminnow</name>
    <dbReference type="NCBI Taxonomy" id="75934"/>
    <lineage>
        <taxon>Eukaryota</taxon>
        <taxon>Metazoa</taxon>
        <taxon>Chordata</taxon>
        <taxon>Craniata</taxon>
        <taxon>Vertebrata</taxon>
        <taxon>Euteleostomi</taxon>
        <taxon>Actinopterygii</taxon>
        <taxon>Neopterygii</taxon>
        <taxon>Teleostei</taxon>
        <taxon>Protacanthopterygii</taxon>
        <taxon>Esociformes</taxon>
        <taxon>Umbridae</taxon>
        <taxon>Umbra</taxon>
    </lineage>
</organism>
<feature type="region of interest" description="Disordered" evidence="1">
    <location>
        <begin position="1"/>
        <end position="27"/>
    </location>
</feature>
<dbReference type="EMBL" id="JAGEUA010000001">
    <property type="protein sequence ID" value="KAL1022562.1"/>
    <property type="molecule type" value="Genomic_DNA"/>
</dbReference>
<evidence type="ECO:0000313" key="2">
    <source>
        <dbReference type="EMBL" id="KAL1022562.1"/>
    </source>
</evidence>